<feature type="transmembrane region" description="Helical" evidence="6">
    <location>
        <begin position="348"/>
        <end position="370"/>
    </location>
</feature>
<dbReference type="Proteomes" id="UP001500339">
    <property type="component" value="Unassembled WGS sequence"/>
</dbReference>
<feature type="transmembrane region" description="Helical" evidence="6">
    <location>
        <begin position="255"/>
        <end position="277"/>
    </location>
</feature>
<dbReference type="Pfam" id="PF07690">
    <property type="entry name" value="MFS_1"/>
    <property type="match status" value="1"/>
</dbReference>
<feature type="transmembrane region" description="Helical" evidence="6">
    <location>
        <begin position="48"/>
        <end position="69"/>
    </location>
</feature>
<feature type="transmembrane region" description="Helical" evidence="6">
    <location>
        <begin position="289"/>
        <end position="308"/>
    </location>
</feature>
<dbReference type="RefSeq" id="WP_343767006.1">
    <property type="nucleotide sequence ID" value="NZ_BAAACF010000001.1"/>
</dbReference>
<feature type="transmembrane region" description="Helical" evidence="6">
    <location>
        <begin position="137"/>
        <end position="157"/>
    </location>
</feature>
<dbReference type="PROSITE" id="PS50850">
    <property type="entry name" value="MFS"/>
    <property type="match status" value="1"/>
</dbReference>
<evidence type="ECO:0000256" key="3">
    <source>
        <dbReference type="ARBA" id="ARBA00022692"/>
    </source>
</evidence>
<feature type="transmembrane region" description="Helical" evidence="6">
    <location>
        <begin position="104"/>
        <end position="125"/>
    </location>
</feature>
<proteinExistence type="predicted"/>
<feature type="transmembrane region" description="Helical" evidence="6">
    <location>
        <begin position="216"/>
        <end position="235"/>
    </location>
</feature>
<evidence type="ECO:0000313" key="9">
    <source>
        <dbReference type="Proteomes" id="UP001500339"/>
    </source>
</evidence>
<keyword evidence="4 6" id="KW-1133">Transmembrane helix</keyword>
<feature type="transmembrane region" description="Helical" evidence="6">
    <location>
        <begin position="382"/>
        <end position="401"/>
    </location>
</feature>
<keyword evidence="9" id="KW-1185">Reference proteome</keyword>
<reference evidence="9" key="1">
    <citation type="journal article" date="2019" name="Int. J. Syst. Evol. Microbiol.">
        <title>The Global Catalogue of Microorganisms (GCM) 10K type strain sequencing project: providing services to taxonomists for standard genome sequencing and annotation.</title>
        <authorList>
            <consortium name="The Broad Institute Genomics Platform"/>
            <consortium name="The Broad Institute Genome Sequencing Center for Infectious Disease"/>
            <person name="Wu L."/>
            <person name="Ma J."/>
        </authorList>
    </citation>
    <scope>NUCLEOTIDE SEQUENCE [LARGE SCALE GENOMIC DNA]</scope>
    <source>
        <strain evidence="9">JCM 1405</strain>
    </source>
</reference>
<evidence type="ECO:0000256" key="4">
    <source>
        <dbReference type="ARBA" id="ARBA00022989"/>
    </source>
</evidence>
<comment type="caution">
    <text evidence="8">The sequence shown here is derived from an EMBL/GenBank/DDBJ whole genome shotgun (WGS) entry which is preliminary data.</text>
</comment>
<dbReference type="PANTHER" id="PTHR11662">
    <property type="entry name" value="SOLUTE CARRIER FAMILY 17"/>
    <property type="match status" value="1"/>
</dbReference>
<feature type="transmembrane region" description="Helical" evidence="6">
    <location>
        <begin position="314"/>
        <end position="336"/>
    </location>
</feature>
<gene>
    <name evidence="8" type="ORF">GCM10008905_08440</name>
</gene>
<keyword evidence="5 6" id="KW-0472">Membrane</keyword>
<comment type="subcellular location">
    <subcellularLocation>
        <location evidence="1">Cell membrane</location>
        <topology evidence="1">Multi-pass membrane protein</topology>
    </subcellularLocation>
</comment>
<name>A0ABP3U0N0_9CLOT</name>
<evidence type="ECO:0000256" key="5">
    <source>
        <dbReference type="ARBA" id="ARBA00023136"/>
    </source>
</evidence>
<dbReference type="InterPro" id="IPR050382">
    <property type="entry name" value="MFS_Na/Anion_cotransporter"/>
</dbReference>
<dbReference type="Gene3D" id="1.20.1250.20">
    <property type="entry name" value="MFS general substrate transporter like domains"/>
    <property type="match status" value="1"/>
</dbReference>
<evidence type="ECO:0000313" key="8">
    <source>
        <dbReference type="EMBL" id="GAA0719868.1"/>
    </source>
</evidence>
<dbReference type="EMBL" id="BAAACF010000001">
    <property type="protein sequence ID" value="GAA0719868.1"/>
    <property type="molecule type" value="Genomic_DNA"/>
</dbReference>
<dbReference type="InterPro" id="IPR011701">
    <property type="entry name" value="MFS"/>
</dbReference>
<dbReference type="PANTHER" id="PTHR11662:SF399">
    <property type="entry name" value="FI19708P1-RELATED"/>
    <property type="match status" value="1"/>
</dbReference>
<evidence type="ECO:0000256" key="1">
    <source>
        <dbReference type="ARBA" id="ARBA00004651"/>
    </source>
</evidence>
<dbReference type="InterPro" id="IPR036259">
    <property type="entry name" value="MFS_trans_sf"/>
</dbReference>
<evidence type="ECO:0000256" key="2">
    <source>
        <dbReference type="ARBA" id="ARBA00022448"/>
    </source>
</evidence>
<keyword evidence="2" id="KW-0813">Transport</keyword>
<sequence length="411" mass="44802">MESKKETLYPIALVITYSLLGICMPAAVTQFSMLVGTMAKIMEVSERIVLLADSLRAVCLVIAMFLSGIAYKHLGLKKTMALGLFFQIAPQFLIPFAVNNKSIYLFFISKGMQGLNAVAFPLYLTTISTWTSNRYRGLATAIFNGSFTAGAGLGAWISGLLIPRMGWKMSFYFVGIACLIFAIPVLVITKENKKITDKPAIEKDVMQYRRIISNKSTWILVVAFLANTWITQAVTVDMSVYATHLNYNYSQIGSLMLIISIVTVVASILAGGISDFLASRAIDKLKSRALVLSFGYLIAGIAALILPLGREGNFVFLTITASTLMAATAWAQGVYWAIPSELYETKDLVIVTSICSGASNIVNPIAPMVVGVMLGTRGFWKLGWFTCSIMSLISLIAVLIIPKLELDLAID</sequence>
<accession>A0ABP3U0N0</accession>
<protein>
    <submittedName>
        <fullName evidence="8">MFS transporter</fullName>
    </submittedName>
</protein>
<feature type="transmembrane region" description="Helical" evidence="6">
    <location>
        <begin position="169"/>
        <end position="188"/>
    </location>
</feature>
<evidence type="ECO:0000259" key="7">
    <source>
        <dbReference type="PROSITE" id="PS50850"/>
    </source>
</evidence>
<feature type="transmembrane region" description="Helical" evidence="6">
    <location>
        <begin position="81"/>
        <end position="98"/>
    </location>
</feature>
<evidence type="ECO:0000256" key="6">
    <source>
        <dbReference type="SAM" id="Phobius"/>
    </source>
</evidence>
<keyword evidence="3 6" id="KW-0812">Transmembrane</keyword>
<dbReference type="SUPFAM" id="SSF103473">
    <property type="entry name" value="MFS general substrate transporter"/>
    <property type="match status" value="1"/>
</dbReference>
<organism evidence="8 9">
    <name type="scientific">Clostridium malenominatum</name>
    <dbReference type="NCBI Taxonomy" id="1539"/>
    <lineage>
        <taxon>Bacteria</taxon>
        <taxon>Bacillati</taxon>
        <taxon>Bacillota</taxon>
        <taxon>Clostridia</taxon>
        <taxon>Eubacteriales</taxon>
        <taxon>Clostridiaceae</taxon>
        <taxon>Clostridium</taxon>
    </lineage>
</organism>
<dbReference type="InterPro" id="IPR020846">
    <property type="entry name" value="MFS_dom"/>
</dbReference>
<feature type="domain" description="Major facilitator superfamily (MFS) profile" evidence="7">
    <location>
        <begin position="11"/>
        <end position="405"/>
    </location>
</feature>
<feature type="transmembrane region" description="Helical" evidence="6">
    <location>
        <begin position="7"/>
        <end position="28"/>
    </location>
</feature>